<evidence type="ECO:0000256" key="2">
    <source>
        <dbReference type="ARBA" id="ARBA00022642"/>
    </source>
</evidence>
<evidence type="ECO:0000256" key="3">
    <source>
        <dbReference type="ARBA" id="ARBA00022723"/>
    </source>
</evidence>
<dbReference type="GO" id="GO:0046872">
    <property type="term" value="F:metal ion binding"/>
    <property type="evidence" value="ECO:0007669"/>
    <property type="project" value="UniProtKB-KW"/>
</dbReference>
<feature type="domain" description="Isochorismatase-like" evidence="9">
    <location>
        <begin position="4"/>
        <end position="201"/>
    </location>
</feature>
<evidence type="ECO:0000256" key="5">
    <source>
        <dbReference type="ARBA" id="ARBA00037900"/>
    </source>
</evidence>
<evidence type="ECO:0000256" key="4">
    <source>
        <dbReference type="ARBA" id="ARBA00022801"/>
    </source>
</evidence>
<organism evidence="10 11">
    <name type="scientific">Pantoea conspicua</name>
    <dbReference type="NCBI Taxonomy" id="472705"/>
    <lineage>
        <taxon>Bacteria</taxon>
        <taxon>Pseudomonadati</taxon>
        <taxon>Pseudomonadota</taxon>
        <taxon>Gammaproteobacteria</taxon>
        <taxon>Enterobacterales</taxon>
        <taxon>Erwiniaceae</taxon>
        <taxon>Pantoea</taxon>
    </lineage>
</organism>
<dbReference type="InterPro" id="IPR000868">
    <property type="entry name" value="Isochorismatase-like_dom"/>
</dbReference>
<dbReference type="NCBIfam" id="NF008623">
    <property type="entry name" value="PRK11609.1"/>
    <property type="match status" value="1"/>
</dbReference>
<dbReference type="InterPro" id="IPR052347">
    <property type="entry name" value="Isochorismatase_Nicotinamidase"/>
</dbReference>
<sequence length="202" mass="22525">MKRALIIIDIQNDFCPGGPMAVHEGDQTVDIANRYARTFHQNGECVVALQDWHPADHGSFASVSGEPVYMLGELNGLAQIWWPDHGIQGSAGADFHPRLDRSLFDAIFHKGQDQDVDSYSAFFDNGHRRKTELDSWLRERDITHLVMLGLATDYCVKYSVLDALELGYHVEVVKEGCRGVNLNPEDSEIALAQMMAQGAILI</sequence>
<dbReference type="Pfam" id="PF00857">
    <property type="entry name" value="Isochorismatase"/>
    <property type="match status" value="1"/>
</dbReference>
<dbReference type="SUPFAM" id="SSF52499">
    <property type="entry name" value="Isochorismatase-like hydrolases"/>
    <property type="match status" value="1"/>
</dbReference>
<dbReference type="EC" id="3.5.1.19" evidence="6"/>
<dbReference type="FunFam" id="3.40.50.850:FF:000006">
    <property type="entry name" value="Bifunctional pyrazinamidase/nicotinamidase"/>
    <property type="match status" value="1"/>
</dbReference>
<dbReference type="EMBL" id="MLFN01000020">
    <property type="protein sequence ID" value="ORM53217.1"/>
    <property type="molecule type" value="Genomic_DNA"/>
</dbReference>
<dbReference type="GO" id="GO:0008936">
    <property type="term" value="F:nicotinamidase activity"/>
    <property type="evidence" value="ECO:0007669"/>
    <property type="project" value="UniProtKB-EC"/>
</dbReference>
<dbReference type="STRING" id="472705.GCA_001743465_02935"/>
<evidence type="ECO:0000256" key="7">
    <source>
        <dbReference type="ARBA" id="ARBA00043224"/>
    </source>
</evidence>
<keyword evidence="4" id="KW-0378">Hydrolase</keyword>
<dbReference type="AlphaFoldDB" id="A0A1X1BWV9"/>
<evidence type="ECO:0000313" key="10">
    <source>
        <dbReference type="EMBL" id="ORM53217.1"/>
    </source>
</evidence>
<accession>A0A1X1BWV9</accession>
<dbReference type="Proteomes" id="UP000193933">
    <property type="component" value="Unassembled WGS sequence"/>
</dbReference>
<dbReference type="PANTHER" id="PTHR11080">
    <property type="entry name" value="PYRAZINAMIDASE/NICOTINAMIDASE"/>
    <property type="match status" value="1"/>
</dbReference>
<dbReference type="OrthoDB" id="9791276at2"/>
<dbReference type="InterPro" id="IPR036380">
    <property type="entry name" value="Isochorismatase-like_sf"/>
</dbReference>
<name>A0A1X1BWV9_9GAMM</name>
<comment type="caution">
    <text evidence="10">The sequence shown here is derived from an EMBL/GenBank/DDBJ whole genome shotgun (WGS) entry which is preliminary data.</text>
</comment>
<proteinExistence type="inferred from homology"/>
<comment type="pathway">
    <text evidence="5">Cofactor biosynthesis; nicotinate biosynthesis; nicotinate from nicotinamide: step 1/1.</text>
</comment>
<protein>
    <recommendedName>
        <fullName evidence="8">Nicotinamidase</fullName>
        <ecNumber evidence="6">3.5.1.19</ecNumber>
    </recommendedName>
    <alternativeName>
        <fullName evidence="7">Nicotinamide deamidase</fullName>
    </alternativeName>
</protein>
<evidence type="ECO:0000256" key="1">
    <source>
        <dbReference type="ARBA" id="ARBA00006336"/>
    </source>
</evidence>
<evidence type="ECO:0000313" key="11">
    <source>
        <dbReference type="Proteomes" id="UP000193933"/>
    </source>
</evidence>
<evidence type="ECO:0000256" key="6">
    <source>
        <dbReference type="ARBA" id="ARBA00039017"/>
    </source>
</evidence>
<keyword evidence="2" id="KW-0662">Pyridine nucleotide biosynthesis</keyword>
<dbReference type="CDD" id="cd01011">
    <property type="entry name" value="nicotinamidase"/>
    <property type="match status" value="1"/>
</dbReference>
<dbReference type="PANTHER" id="PTHR11080:SF2">
    <property type="entry name" value="LD05707P"/>
    <property type="match status" value="1"/>
</dbReference>
<gene>
    <name evidence="10" type="ORF">HA41_08980</name>
</gene>
<keyword evidence="11" id="KW-1185">Reference proteome</keyword>
<keyword evidence="3" id="KW-0479">Metal-binding</keyword>
<evidence type="ECO:0000259" key="9">
    <source>
        <dbReference type="Pfam" id="PF00857"/>
    </source>
</evidence>
<comment type="similarity">
    <text evidence="1">Belongs to the isochorismatase family.</text>
</comment>
<dbReference type="Gene3D" id="3.40.50.850">
    <property type="entry name" value="Isochorismatase-like"/>
    <property type="match status" value="1"/>
</dbReference>
<reference evidence="10 11" key="1">
    <citation type="journal article" date="2017" name="Antonie Van Leeuwenhoek">
        <title>Phylogenomic resolution of the bacterial genus Pantoea and its relationship with Erwinia and Tatumella.</title>
        <authorList>
            <person name="Palmer M."/>
            <person name="Steenkamp E.T."/>
            <person name="Coetzee M.P."/>
            <person name="Chan W.Y."/>
            <person name="van Zyl E."/>
            <person name="De Maayer P."/>
            <person name="Coutinho T.A."/>
            <person name="Blom J."/>
            <person name="Smits T.H."/>
            <person name="Duffy B."/>
            <person name="Venter S.N."/>
        </authorList>
    </citation>
    <scope>NUCLEOTIDE SEQUENCE [LARGE SCALE GENOMIC DNA]</scope>
    <source>
        <strain evidence="10 11">LMG 24534</strain>
    </source>
</reference>
<dbReference type="GO" id="GO:0019363">
    <property type="term" value="P:pyridine nucleotide biosynthetic process"/>
    <property type="evidence" value="ECO:0007669"/>
    <property type="project" value="UniProtKB-KW"/>
</dbReference>
<dbReference type="RefSeq" id="WP_094120525.1">
    <property type="nucleotide sequence ID" value="NZ_MLFN01000020.1"/>
</dbReference>
<evidence type="ECO:0000256" key="8">
    <source>
        <dbReference type="ARBA" id="ARBA00072277"/>
    </source>
</evidence>